<dbReference type="PANTHER" id="PTHR36922:SF1">
    <property type="entry name" value="DUF1993 DOMAIN-CONTAINING PROTEIN"/>
    <property type="match status" value="1"/>
</dbReference>
<organism evidence="1">
    <name type="scientific">Rosellinia necatrix</name>
    <name type="common">White root-rot fungus</name>
    <dbReference type="NCBI Taxonomy" id="77044"/>
    <lineage>
        <taxon>Eukaryota</taxon>
        <taxon>Fungi</taxon>
        <taxon>Dikarya</taxon>
        <taxon>Ascomycota</taxon>
        <taxon>Pezizomycotina</taxon>
        <taxon>Sordariomycetes</taxon>
        <taxon>Xylariomycetidae</taxon>
        <taxon>Xylariales</taxon>
        <taxon>Xylariaceae</taxon>
        <taxon>Rosellinia</taxon>
    </lineage>
</organism>
<proteinExistence type="predicted"/>
<keyword evidence="2" id="KW-1185">Reference proteome</keyword>
<dbReference type="PANTHER" id="PTHR36922">
    <property type="entry name" value="BLL2446 PROTEIN"/>
    <property type="match status" value="1"/>
</dbReference>
<dbReference type="STRING" id="77044.A0A1W2TQX3"/>
<evidence type="ECO:0000313" key="2">
    <source>
        <dbReference type="Proteomes" id="UP000054516"/>
    </source>
</evidence>
<dbReference type="EMBL" id="DF977500">
    <property type="protein sequence ID" value="GAP90873.1"/>
    <property type="molecule type" value="Genomic_DNA"/>
</dbReference>
<dbReference type="SUPFAM" id="SSF109854">
    <property type="entry name" value="DinB/YfiT-like putative metalloenzymes"/>
    <property type="match status" value="1"/>
</dbReference>
<protein>
    <submittedName>
        <fullName evidence="1">Putative helix-turn-helix-domain-containing protein</fullName>
    </submittedName>
</protein>
<gene>
    <name evidence="1" type="ORF">SAMD00023353_5500560</name>
</gene>
<dbReference type="OrthoDB" id="3724345at2759"/>
<dbReference type="AlphaFoldDB" id="A0A1W2TQX3"/>
<dbReference type="OMA" id="HAIPNLY"/>
<name>A0A1W2TQX3_ROSNE</name>
<dbReference type="Pfam" id="PF09351">
    <property type="entry name" value="DUF1993"/>
    <property type="match status" value="1"/>
</dbReference>
<sequence>MTSLYDLTIPTLINALKAEQNLLAQAEAFAAEKGIPIAELLEARLAPDMWPLSQQIVITALHSAMTVLKLTGTPPNKIEFGPASLEDSKKYLSETLELLSAVTPESVNGKEAQIVGAMMGPGTEVNMKAVDYVQGYLLPNVYFHVTTFYDILRSKGATLGKKDFLGTFLKLA</sequence>
<dbReference type="Proteomes" id="UP000054516">
    <property type="component" value="Unassembled WGS sequence"/>
</dbReference>
<reference evidence="1" key="1">
    <citation type="submission" date="2016-03" db="EMBL/GenBank/DDBJ databases">
        <title>Draft genome sequence of Rosellinia necatrix.</title>
        <authorList>
            <person name="Kanematsu S."/>
        </authorList>
    </citation>
    <scope>NUCLEOTIDE SEQUENCE [LARGE SCALE GENOMIC DNA]</scope>
    <source>
        <strain evidence="1">W97</strain>
    </source>
</reference>
<dbReference type="InterPro" id="IPR018531">
    <property type="entry name" value="DUF1993"/>
</dbReference>
<evidence type="ECO:0000313" key="1">
    <source>
        <dbReference type="EMBL" id="GAP90873.1"/>
    </source>
</evidence>
<dbReference type="InterPro" id="IPR034660">
    <property type="entry name" value="DinB/YfiT-like"/>
</dbReference>
<dbReference type="Gene3D" id="1.20.120.450">
    <property type="entry name" value="dinb family like domain"/>
    <property type="match status" value="1"/>
</dbReference>
<accession>A0A1W2TQX3</accession>